<evidence type="ECO:0000313" key="2">
    <source>
        <dbReference type="Proteomes" id="UP000287336"/>
    </source>
</evidence>
<organism evidence="1 2">
    <name type="scientific">Vreelandella andesensis</name>
    <dbReference type="NCBI Taxonomy" id="447567"/>
    <lineage>
        <taxon>Bacteria</taxon>
        <taxon>Pseudomonadati</taxon>
        <taxon>Pseudomonadota</taxon>
        <taxon>Gammaproteobacteria</taxon>
        <taxon>Oceanospirillales</taxon>
        <taxon>Halomonadaceae</taxon>
        <taxon>Vreelandella</taxon>
    </lineage>
</organism>
<dbReference type="EMBL" id="RZHG01000030">
    <property type="protein sequence ID" value="RUR26851.1"/>
    <property type="molecule type" value="Genomic_DNA"/>
</dbReference>
<reference evidence="1 2" key="1">
    <citation type="submission" date="2018-12" db="EMBL/GenBank/DDBJ databases">
        <title>three novel Halomonas strain isolated from plants.</title>
        <authorList>
            <person name="Sun C."/>
        </authorList>
    </citation>
    <scope>NUCLEOTIDE SEQUENCE [LARGE SCALE GENOMIC DNA]</scope>
    <source>
        <strain evidence="1 2">DSM 19434</strain>
    </source>
</reference>
<accession>A0A433KFC6</accession>
<dbReference type="AlphaFoldDB" id="A0A433KFC6"/>
<dbReference type="RefSeq" id="WP_126949135.1">
    <property type="nucleotide sequence ID" value="NZ_RZHG01000030.1"/>
</dbReference>
<proteinExistence type="predicted"/>
<dbReference type="Proteomes" id="UP000287336">
    <property type="component" value="Unassembled WGS sequence"/>
</dbReference>
<dbReference type="OrthoDB" id="9810174at2"/>
<name>A0A433KFC6_9GAMM</name>
<protein>
    <submittedName>
        <fullName evidence="1">Uncharacterized protein</fullName>
    </submittedName>
</protein>
<evidence type="ECO:0000313" key="1">
    <source>
        <dbReference type="EMBL" id="RUR26851.1"/>
    </source>
</evidence>
<sequence length="470" mass="51776">MVDQVRFPPSIGGSGKTYTNDANPETGVYGGGHRINFFPMLADNLAGIGYVANYAQAIDGAKANADRAEDAKGFVEAVVDAYKVNILDPFKRRSTLGMDFVEGRYWKDDGDRFETNDPNEILSNSRTSPKEVKGVNDSIVEILDDKLAREWEAGVAQGALIEGSRTNYALRRNDLSNPFWVKDGSTTVTQAGDHWIVEGATSISVSSGADVLRSQSVSIPFAETCASVELKSSDIASMEVRLRWVNMTQGGNYYVTAELKNHWQTFESPAVGAAGDFWRLYIGSSEKFLARNFQFEEGLYSTSRIKTIDVPVTRSRDDFLYNLGSEFNGSRGTIFFEHGGVNQINTAMFFAIGSDSNNYLSFGYTENNIGYFVPFQANLGNGAVGKKSLQRWAVSYEVLSPDQVKLIICVNGNVEIDQIYDGDASLISSWDKITIGSRFSSFRAVSIKALQLYYSPKESSVTELQELSAL</sequence>
<keyword evidence="2" id="KW-1185">Reference proteome</keyword>
<comment type="caution">
    <text evidence="1">The sequence shown here is derived from an EMBL/GenBank/DDBJ whole genome shotgun (WGS) entry which is preliminary data.</text>
</comment>
<gene>
    <name evidence="1" type="ORF">ELY33_17230</name>
</gene>